<accession>A0A0P1I394</accession>
<evidence type="ECO:0000313" key="2">
    <source>
        <dbReference type="EMBL" id="CUJ87592.1"/>
    </source>
</evidence>
<feature type="transmembrane region" description="Helical" evidence="1">
    <location>
        <begin position="119"/>
        <end position="145"/>
    </location>
</feature>
<reference evidence="3" key="1">
    <citation type="submission" date="2015-09" db="EMBL/GenBank/DDBJ databases">
        <authorList>
            <person name="Rodrigo-Torres Lidia"/>
            <person name="Arahal R.David."/>
        </authorList>
    </citation>
    <scope>NUCLEOTIDE SEQUENCE [LARGE SCALE GENOMIC DNA]</scope>
    <source>
        <strain evidence="3">CECT 7735</strain>
    </source>
</reference>
<keyword evidence="1" id="KW-0472">Membrane</keyword>
<dbReference type="AlphaFoldDB" id="A0A0P1I394"/>
<protein>
    <recommendedName>
        <fullName evidence="4">Glycerophosphoryl diester phosphodiesterase membrane domain-containing protein</fullName>
    </recommendedName>
</protein>
<dbReference type="Proteomes" id="UP000051870">
    <property type="component" value="Unassembled WGS sequence"/>
</dbReference>
<evidence type="ECO:0008006" key="4">
    <source>
        <dbReference type="Google" id="ProtNLM"/>
    </source>
</evidence>
<feature type="transmembrane region" description="Helical" evidence="1">
    <location>
        <begin position="13"/>
        <end position="43"/>
    </location>
</feature>
<keyword evidence="3" id="KW-1185">Reference proteome</keyword>
<feature type="transmembrane region" description="Helical" evidence="1">
    <location>
        <begin position="79"/>
        <end position="99"/>
    </location>
</feature>
<name>A0A0P1I394_9RHOB</name>
<sequence>MYGRALSLFKTNIALYTIVIVVVVMFELMMQAVGIVTLVFAGLTMLYTHRMIQLDEVYGWADPLSTTGKDGSKVPIIGYSLRFLALFIILTLMITAGFITLDRFGVLDPNAETVDLAFAIWGVLIAVPAFCGLMAVVGTVLPACAERGDTSLISAAGRGFKTFWKTLVNLVIGPVALAITGMIVLGYTGWHVDETSGWILRAAYQIFVSILTIVPATLAATALSIAYLDAESR</sequence>
<organism evidence="2 3">
    <name type="scientific">Shimia thalassica</name>
    <dbReference type="NCBI Taxonomy" id="1715693"/>
    <lineage>
        <taxon>Bacteria</taxon>
        <taxon>Pseudomonadati</taxon>
        <taxon>Pseudomonadota</taxon>
        <taxon>Alphaproteobacteria</taxon>
        <taxon>Rhodobacterales</taxon>
        <taxon>Roseobacteraceae</taxon>
    </lineage>
</organism>
<evidence type="ECO:0000313" key="3">
    <source>
        <dbReference type="Proteomes" id="UP000051870"/>
    </source>
</evidence>
<keyword evidence="1" id="KW-0812">Transmembrane</keyword>
<dbReference type="RefSeq" id="WP_058309981.1">
    <property type="nucleotide sequence ID" value="NZ_CYTW01000001.1"/>
</dbReference>
<keyword evidence="1" id="KW-1133">Transmembrane helix</keyword>
<dbReference type="EMBL" id="CYTW01000001">
    <property type="protein sequence ID" value="CUJ87592.1"/>
    <property type="molecule type" value="Genomic_DNA"/>
</dbReference>
<feature type="transmembrane region" description="Helical" evidence="1">
    <location>
        <begin position="166"/>
        <end position="190"/>
    </location>
</feature>
<gene>
    <name evidence="2" type="ORF">PH7735_00787</name>
</gene>
<proteinExistence type="predicted"/>
<evidence type="ECO:0000256" key="1">
    <source>
        <dbReference type="SAM" id="Phobius"/>
    </source>
</evidence>
<dbReference type="STRING" id="1715693.PH7735_00787"/>
<feature type="transmembrane region" description="Helical" evidence="1">
    <location>
        <begin position="202"/>
        <end position="228"/>
    </location>
</feature>
<dbReference type="GeneID" id="83879863"/>